<evidence type="ECO:0000256" key="10">
    <source>
        <dbReference type="ARBA" id="ARBA00023163"/>
    </source>
</evidence>
<name>A0A8D8YKZ4_9HEMI</name>
<dbReference type="SUPFAM" id="SSF51045">
    <property type="entry name" value="WW domain"/>
    <property type="match status" value="1"/>
</dbReference>
<keyword evidence="9" id="KW-0805">Transcription regulation</keyword>
<evidence type="ECO:0000256" key="14">
    <source>
        <dbReference type="ARBA" id="ARBA00046362"/>
    </source>
</evidence>
<keyword evidence="10" id="KW-0804">Transcription</keyword>
<dbReference type="GO" id="GO:0000380">
    <property type="term" value="P:alternative mRNA splicing, via spliceosome"/>
    <property type="evidence" value="ECO:0007669"/>
    <property type="project" value="TreeGrafter"/>
</dbReference>
<feature type="compositionally biased region" description="Basic and acidic residues" evidence="15">
    <location>
        <begin position="172"/>
        <end position="181"/>
    </location>
</feature>
<dbReference type="Gene3D" id="2.20.70.10">
    <property type="match status" value="1"/>
</dbReference>
<dbReference type="GO" id="GO:0043021">
    <property type="term" value="F:ribonucleoprotein complex binding"/>
    <property type="evidence" value="ECO:0007669"/>
    <property type="project" value="TreeGrafter"/>
</dbReference>
<feature type="region of interest" description="Disordered" evidence="15">
    <location>
        <begin position="18"/>
        <end position="57"/>
    </location>
</feature>
<evidence type="ECO:0000259" key="16">
    <source>
        <dbReference type="PROSITE" id="PS50020"/>
    </source>
</evidence>
<evidence type="ECO:0000256" key="12">
    <source>
        <dbReference type="ARBA" id="ARBA00023242"/>
    </source>
</evidence>
<reference evidence="17" key="1">
    <citation type="submission" date="2021-05" db="EMBL/GenBank/DDBJ databases">
        <authorList>
            <person name="Alioto T."/>
            <person name="Alioto T."/>
            <person name="Gomez Garrido J."/>
        </authorList>
    </citation>
    <scope>NUCLEOTIDE SEQUENCE</scope>
</reference>
<evidence type="ECO:0000256" key="9">
    <source>
        <dbReference type="ARBA" id="ARBA00023015"/>
    </source>
</evidence>
<keyword evidence="4" id="KW-0597">Phosphoprotein</keyword>
<feature type="compositionally biased region" description="Basic and acidic residues" evidence="15">
    <location>
        <begin position="192"/>
        <end position="222"/>
    </location>
</feature>
<feature type="compositionally biased region" description="Polar residues" evidence="15">
    <location>
        <begin position="48"/>
        <end position="57"/>
    </location>
</feature>
<dbReference type="InterPro" id="IPR001202">
    <property type="entry name" value="WW_dom"/>
</dbReference>
<dbReference type="InterPro" id="IPR036020">
    <property type="entry name" value="WW_dom_sf"/>
</dbReference>
<feature type="compositionally biased region" description="Acidic residues" evidence="15">
    <location>
        <begin position="182"/>
        <end position="191"/>
    </location>
</feature>
<feature type="compositionally biased region" description="Acidic residues" evidence="15">
    <location>
        <begin position="30"/>
        <end position="43"/>
    </location>
</feature>
<keyword evidence="5" id="KW-0399">Innate immunity</keyword>
<dbReference type="CDD" id="cd00201">
    <property type="entry name" value="WW"/>
    <property type="match status" value="1"/>
</dbReference>
<dbReference type="GO" id="GO:0005737">
    <property type="term" value="C:cytoplasm"/>
    <property type="evidence" value="ECO:0007669"/>
    <property type="project" value="TreeGrafter"/>
</dbReference>
<evidence type="ECO:0000256" key="4">
    <source>
        <dbReference type="ARBA" id="ARBA00022553"/>
    </source>
</evidence>
<evidence type="ECO:0000256" key="2">
    <source>
        <dbReference type="ARBA" id="ARBA00004463"/>
    </source>
</evidence>
<evidence type="ECO:0000256" key="7">
    <source>
        <dbReference type="ARBA" id="ARBA00022737"/>
    </source>
</evidence>
<dbReference type="GO" id="GO:0045087">
    <property type="term" value="P:innate immune response"/>
    <property type="evidence" value="ECO:0007669"/>
    <property type="project" value="UniProtKB-KW"/>
</dbReference>
<dbReference type="SMART" id="SM00456">
    <property type="entry name" value="WW"/>
    <property type="match status" value="1"/>
</dbReference>
<accession>A0A8D8YKZ4</accession>
<feature type="domain" description="WW" evidence="16">
    <location>
        <begin position="121"/>
        <end position="155"/>
    </location>
</feature>
<organism evidence="17">
    <name type="scientific">Cacopsylla melanoneura</name>
    <dbReference type="NCBI Taxonomy" id="428564"/>
    <lineage>
        <taxon>Eukaryota</taxon>
        <taxon>Metazoa</taxon>
        <taxon>Ecdysozoa</taxon>
        <taxon>Arthropoda</taxon>
        <taxon>Hexapoda</taxon>
        <taxon>Insecta</taxon>
        <taxon>Pterygota</taxon>
        <taxon>Neoptera</taxon>
        <taxon>Paraneoptera</taxon>
        <taxon>Hemiptera</taxon>
        <taxon>Sternorrhyncha</taxon>
        <taxon>Psylloidea</taxon>
        <taxon>Psyllidae</taxon>
        <taxon>Psyllinae</taxon>
        <taxon>Cacopsylla</taxon>
    </lineage>
</organism>
<evidence type="ECO:0000256" key="3">
    <source>
        <dbReference type="ARBA" id="ARBA00021117"/>
    </source>
</evidence>
<comment type="subcellular location">
    <subcellularLocation>
        <location evidence="2">Cytoplasmic granule</location>
    </subcellularLocation>
    <subcellularLocation>
        <location evidence="1">Nucleus speckle</location>
    </subcellularLocation>
</comment>
<dbReference type="Pfam" id="PF00397">
    <property type="entry name" value="WW"/>
    <property type="match status" value="1"/>
</dbReference>
<dbReference type="PROSITE" id="PS50020">
    <property type="entry name" value="WW_DOMAIN_2"/>
    <property type="match status" value="1"/>
</dbReference>
<comment type="subunit">
    <text evidence="14">Interacts with POU3F2/Brn-2, ATXN1, TXNL4A, HTT and AR. Interaction with ATXN1 correlates positively with the length of the polyglutamine tract. Interacts with RNA polymerase II large subunit in a phosphorylation-dependent manner. Forms a ternary complex with ATXN1 mutant and phosphorylated RNA polymerase II. Interacts (via C-terminus) with TXNL4A and CD2BP2. Interacts (via WW domain) with ATN1 and SF3B1, and may interact with additional splice factors. Interacts (via WW domain) with WBP11; Leading to reduce interaction between PQBP1 and TXNL4A. Interacts with CAPRIN1. Interacts with DDX1. Interacts with SFPQ. Interacts with KHSRP.</text>
</comment>
<keyword evidence="7" id="KW-0677">Repeat</keyword>
<dbReference type="AlphaFoldDB" id="A0A8D8YKZ4"/>
<keyword evidence="11" id="KW-0508">mRNA splicing</keyword>
<protein>
    <recommendedName>
        <fullName evidence="3">Polyglutamine-binding protein 1</fullName>
    </recommendedName>
    <alternativeName>
        <fullName evidence="13">Polyglutamine tract-binding protein 1</fullName>
    </alternativeName>
</protein>
<keyword evidence="6" id="KW-0507">mRNA processing</keyword>
<feature type="region of interest" description="Disordered" evidence="15">
    <location>
        <begin position="172"/>
        <end position="305"/>
    </location>
</feature>
<sequence length="305" mass="34669">MPLPAALAARLAKRGLITKDKLEEPKESEEKEEEEEVFAESYDDTAAPYSSQQTYSPLHSDEEIENVQDQITLKFKGHSGCPNKSNIFHECSKYCKLRWKEGIRVPGKDYLRKKTKMLVKYPLPDGWKEVYDPGYGRHYYWDAESDSVSWLPPNHPKAIITECAAVLKEEHHLAAGDKDTSSDESEEEEEPDSKNEEKKNNNQEKSKTSKKPDKREEREKANQKRNQRKRQQNDLDPMDPAAYSDIPRGGWSDGLQTDTKSGVDSTATGALFQMRPYPSPGDILRANKKKKVDSPEQPGSPNDSP</sequence>
<evidence type="ECO:0000256" key="15">
    <source>
        <dbReference type="SAM" id="MobiDB-lite"/>
    </source>
</evidence>
<evidence type="ECO:0000256" key="11">
    <source>
        <dbReference type="ARBA" id="ARBA00023187"/>
    </source>
</evidence>
<feature type="compositionally biased region" description="Basic and acidic residues" evidence="15">
    <location>
        <begin position="18"/>
        <end position="29"/>
    </location>
</feature>
<evidence type="ECO:0000313" key="17">
    <source>
        <dbReference type="EMBL" id="CAG6730387.1"/>
    </source>
</evidence>
<dbReference type="GO" id="GO:0016607">
    <property type="term" value="C:nuclear speck"/>
    <property type="evidence" value="ECO:0007669"/>
    <property type="project" value="UniProtKB-SubCell"/>
</dbReference>
<dbReference type="PANTHER" id="PTHR21737:SF3">
    <property type="entry name" value="POLYGLUTAMINE-BINDING PROTEIN 1"/>
    <property type="match status" value="1"/>
</dbReference>
<evidence type="ECO:0000256" key="5">
    <source>
        <dbReference type="ARBA" id="ARBA00022588"/>
    </source>
</evidence>
<evidence type="ECO:0000256" key="13">
    <source>
        <dbReference type="ARBA" id="ARBA00042167"/>
    </source>
</evidence>
<proteinExistence type="predicted"/>
<evidence type="ECO:0000256" key="1">
    <source>
        <dbReference type="ARBA" id="ARBA00004324"/>
    </source>
</evidence>
<keyword evidence="8" id="KW-0391">Immunity</keyword>
<dbReference type="EMBL" id="HBUF01381343">
    <property type="protein sequence ID" value="CAG6730387.1"/>
    <property type="molecule type" value="Transcribed_RNA"/>
</dbReference>
<feature type="compositionally biased region" description="Polar residues" evidence="15">
    <location>
        <begin position="254"/>
        <end position="268"/>
    </location>
</feature>
<keyword evidence="12" id="KW-0539">Nucleus</keyword>
<dbReference type="Gene3D" id="3.40.30.10">
    <property type="entry name" value="Glutaredoxin"/>
    <property type="match status" value="1"/>
</dbReference>
<evidence type="ECO:0000256" key="8">
    <source>
        <dbReference type="ARBA" id="ARBA00022859"/>
    </source>
</evidence>
<evidence type="ECO:0000256" key="6">
    <source>
        <dbReference type="ARBA" id="ARBA00022664"/>
    </source>
</evidence>
<dbReference type="PANTHER" id="PTHR21737">
    <property type="entry name" value="POLYGLUTAMINE BINDING PROTEIN 1/MARVEL MEMBRANE-ASSOCIATING DOMAIN CONTAINING 3"/>
    <property type="match status" value="1"/>
</dbReference>